<feature type="domain" description="RNA polymerase subunit H/Rpb5 C-terminal" evidence="2">
    <location>
        <begin position="141"/>
        <end position="214"/>
    </location>
</feature>
<dbReference type="PANTHER" id="PTHR10535:SF0">
    <property type="entry name" value="DNA-DIRECTED RNA POLYMERASES I, II, AND III SUBUNIT RPABC1"/>
    <property type="match status" value="1"/>
</dbReference>
<keyword evidence="1" id="KW-0804">Transcription</keyword>
<dbReference type="GO" id="GO:0005736">
    <property type="term" value="C:RNA polymerase I complex"/>
    <property type="evidence" value="ECO:0007669"/>
    <property type="project" value="TreeGrafter"/>
</dbReference>
<organism evidence="3">
    <name type="scientific">viral metagenome</name>
    <dbReference type="NCBI Taxonomy" id="1070528"/>
    <lineage>
        <taxon>unclassified sequences</taxon>
        <taxon>metagenomes</taxon>
        <taxon>organismal metagenomes</taxon>
    </lineage>
</organism>
<dbReference type="Pfam" id="PF01191">
    <property type="entry name" value="RNA_pol_Rpb5_C"/>
    <property type="match status" value="1"/>
</dbReference>
<dbReference type="InterPro" id="IPR014381">
    <property type="entry name" value="Arch_Rpo5/euc_Rpb5"/>
</dbReference>
<protein>
    <recommendedName>
        <fullName evidence="2">RNA polymerase subunit H/Rpb5 C-terminal domain-containing protein</fullName>
    </recommendedName>
</protein>
<dbReference type="GO" id="GO:0005666">
    <property type="term" value="C:RNA polymerase III complex"/>
    <property type="evidence" value="ECO:0007669"/>
    <property type="project" value="TreeGrafter"/>
</dbReference>
<evidence type="ECO:0000256" key="1">
    <source>
        <dbReference type="ARBA" id="ARBA00023163"/>
    </source>
</evidence>
<evidence type="ECO:0000313" key="3">
    <source>
        <dbReference type="EMBL" id="QHT94879.1"/>
    </source>
</evidence>
<dbReference type="AlphaFoldDB" id="A0A6C0IPZ8"/>
<reference evidence="3" key="1">
    <citation type="journal article" date="2020" name="Nature">
        <title>Giant virus diversity and host interactions through global metagenomics.</title>
        <authorList>
            <person name="Schulz F."/>
            <person name="Roux S."/>
            <person name="Paez-Espino D."/>
            <person name="Jungbluth S."/>
            <person name="Walsh D.A."/>
            <person name="Denef V.J."/>
            <person name="McMahon K.D."/>
            <person name="Konstantinidis K.T."/>
            <person name="Eloe-Fadrosh E.A."/>
            <person name="Kyrpides N.C."/>
            <person name="Woyke T."/>
        </authorList>
    </citation>
    <scope>NUCLEOTIDE SEQUENCE</scope>
    <source>
        <strain evidence="3">GVMAG-M-3300024261-37</strain>
    </source>
</reference>
<dbReference type="InterPro" id="IPR000783">
    <property type="entry name" value="RNA_pol_subH/Rpb5_C"/>
</dbReference>
<dbReference type="GO" id="GO:0006366">
    <property type="term" value="P:transcription by RNA polymerase II"/>
    <property type="evidence" value="ECO:0007669"/>
    <property type="project" value="TreeGrafter"/>
</dbReference>
<dbReference type="EMBL" id="MN740232">
    <property type="protein sequence ID" value="QHT94879.1"/>
    <property type="molecule type" value="Genomic_DNA"/>
</dbReference>
<dbReference type="GO" id="GO:0005665">
    <property type="term" value="C:RNA polymerase II, core complex"/>
    <property type="evidence" value="ECO:0007669"/>
    <property type="project" value="TreeGrafter"/>
</dbReference>
<dbReference type="Gene3D" id="3.40.1340.10">
    <property type="entry name" value="RNA polymerase, Rpb5, N-terminal domain"/>
    <property type="match status" value="1"/>
</dbReference>
<accession>A0A6C0IPZ8</accession>
<proteinExistence type="predicted"/>
<dbReference type="Gene3D" id="3.90.940.20">
    <property type="entry name" value="RPB5-like RNA polymerase subunit"/>
    <property type="match status" value="1"/>
</dbReference>
<dbReference type="GO" id="GO:0003677">
    <property type="term" value="F:DNA binding"/>
    <property type="evidence" value="ECO:0007669"/>
    <property type="project" value="InterPro"/>
</dbReference>
<sequence>MKNIFKSRNQILNLLSKRGYDTSDYNNRSFGEVQNMYSDKQLDMLLEHKTDKVTINDDDGNEVERKKRCFVKYHLQGKIRINQVYEYIDDIYHIEEILSKEDDFIVIVKDKPNDTLLKLMNTIWNVDNIYFGVYDLHNYLYNLLEHNLIPPHRILSEEEKDNIKKKYNILYDKQFPEISRFDPVALAIGLRPTQLCEITRSSPTAIKTYYYRLCN</sequence>
<dbReference type="GO" id="GO:0006362">
    <property type="term" value="P:transcription elongation by RNA polymerase I"/>
    <property type="evidence" value="ECO:0007669"/>
    <property type="project" value="TreeGrafter"/>
</dbReference>
<dbReference type="GO" id="GO:0003899">
    <property type="term" value="F:DNA-directed RNA polymerase activity"/>
    <property type="evidence" value="ECO:0007669"/>
    <property type="project" value="InterPro"/>
</dbReference>
<dbReference type="GO" id="GO:0042797">
    <property type="term" value="P:tRNA transcription by RNA polymerase III"/>
    <property type="evidence" value="ECO:0007669"/>
    <property type="project" value="TreeGrafter"/>
</dbReference>
<dbReference type="PIRSF" id="PIRSF000747">
    <property type="entry name" value="RPB5"/>
    <property type="match status" value="1"/>
</dbReference>
<dbReference type="InterPro" id="IPR035913">
    <property type="entry name" value="RPB5-like_sf"/>
</dbReference>
<evidence type="ECO:0000259" key="2">
    <source>
        <dbReference type="Pfam" id="PF01191"/>
    </source>
</evidence>
<dbReference type="PANTHER" id="PTHR10535">
    <property type="entry name" value="DNA-DIRECTED RNA POLYMERASES I, II, AND III SUBUNIT RPABC1"/>
    <property type="match status" value="1"/>
</dbReference>
<dbReference type="InterPro" id="IPR036710">
    <property type="entry name" value="RNA_pol_Rpb5_N_sf"/>
</dbReference>
<name>A0A6C0IPZ8_9ZZZZ</name>
<dbReference type="SUPFAM" id="SSF55287">
    <property type="entry name" value="RPB5-like RNA polymerase subunit"/>
    <property type="match status" value="1"/>
</dbReference>